<dbReference type="NCBIfam" id="TIGR01643">
    <property type="entry name" value="YD_repeat_2x"/>
    <property type="match status" value="9"/>
</dbReference>
<evidence type="ECO:0000313" key="8">
    <source>
        <dbReference type="Proteomes" id="UP000755577"/>
    </source>
</evidence>
<dbReference type="Pfam" id="PF05593">
    <property type="entry name" value="RHS_repeat"/>
    <property type="match status" value="4"/>
</dbReference>
<dbReference type="PANTHER" id="PTHR32305:SF15">
    <property type="entry name" value="PROTEIN RHSA-RELATED"/>
    <property type="match status" value="1"/>
</dbReference>
<dbReference type="EMBL" id="CABVLY010000045">
    <property type="protein sequence ID" value="VVU54037.1"/>
    <property type="molecule type" value="Genomic_DNA"/>
</dbReference>
<sequence>MPGILLPFAGSSPAIERLGGLGDAVDRYGMRDALSGIRGGSVDAISGSKRCFYDSEKDFSMPGRFPIRWSRHYASSCSAAGLLGVGWRTRWEVTLHRIGTRVVYTDERGNALDLPFPERGTQVIAVQEQLHLAHLPDGRFVVADTKPNYRVFGHFDENGIARLKYVEDLNRQRIGCIWDADGRLTGMRGTCGHELKMHYAMNGAARLGAVECVDGGRVGPVVQYGYSRSGELTEVRNRIGAIVRRFAWQDGRIVEETDSLGMTTRYAWETIGDVARVIERATSEGECDRFVYDIDRRVSRVTDVFGHEASWQYDSSGRVLAYVDFDGHRYRFDYRDAGLPVRAELPGGRTVRFEYDSFGRVAREIDPLGAIRTTHYAFATHEPVAVSMSDGRTWMWVRDDRLRPVHYQAPTGESTRFEYDEDGSIARTIDVQGAIRTYAYDAWGNMTRCTTADGDATHYEYDGDGHVVGMTDALGTTTRIERDGLGRPLAITCPDGRTERYVWNAAGQLTSCWGHGSRSRHWYRDRRGKVVRTVDEEGHWTARLYDAHGRLTRVESANGAVRTLTWGASHCLSIADADGVAHRFDYTDSGRLVRVTSTAGTQERQQTFSYDAAGRLVERVTLHCRYTYRYTARDELEVVERTPTTEGERLGIGADEVRFRYDKQGRLIEEAGANGCLRHTYDAAGRPIATRLPQGQTVLTPRLATGDIVRVELDDRRIADFWYDAMQRPIARTQGRLRTHTGYSPTGLPVWWRSVTSDDPAGNPAQGAGDMRLWREAEYGPDGLIARTGGPVGDPVWFDYDRRGCLLRRVSDQAGIEYFAWDAACNLLDAPGGNWLPAVYSDHRIRECRGYRYEYDVWGNLARKIGRDGTSSFVWDAEGRMIAVHRNGRTVRYRYDALGRRILKCVESDAAPKSGTPMQDELIRYVWQGYRLLQEQCATMLRTYLYQPEPEGAAGFAPLACVDQVPADGAEAERVEVYHYHTDGVGSAIALTDDAGDVVWHAQSRAWGGAVTRAWGGVVAIGQPLRYAGQYADAETGLHYNGARFYDPDVGRYISPDRACDGGTSPYHYAPNPSSWCNPRGRAKPERFPRFADMRISDDDSVLDPAQQIAAAIEQFDGVSVWSVFECRYEDDVKIEPIVRSVLG</sequence>
<dbReference type="NCBIfam" id="TIGR03696">
    <property type="entry name" value="Rhs_assc_core"/>
    <property type="match status" value="1"/>
</dbReference>
<evidence type="ECO:0000313" key="7">
    <source>
        <dbReference type="Proteomes" id="UP000494201"/>
    </source>
</evidence>
<dbReference type="Pfam" id="PF25023">
    <property type="entry name" value="TEN_YD-shell"/>
    <property type="match status" value="2"/>
</dbReference>
<name>A0A6P2GL34_9BURK</name>
<reference evidence="5 8" key="2">
    <citation type="submission" date="2021-02" db="EMBL/GenBank/DDBJ databases">
        <title>Draft genome of the type strains Burkholderia anthina DSM16086.</title>
        <authorList>
            <person name="Hertel R."/>
            <person name="Meissner J."/>
            <person name="Poehlein A."/>
            <person name="Daniel R."/>
            <person name="Commichau F.M."/>
        </authorList>
    </citation>
    <scope>NUCLEOTIDE SEQUENCE [LARGE SCALE GENOMIC DNA]</scope>
    <source>
        <strain evidence="5 8">DSM 16086</strain>
    </source>
</reference>
<feature type="domain" description="Teneurin-like YD-shell" evidence="4">
    <location>
        <begin position="292"/>
        <end position="431"/>
    </location>
</feature>
<protein>
    <submittedName>
        <fullName evidence="5">RHS repeat protein</fullName>
    </submittedName>
    <submittedName>
        <fullName evidence="6">Rhs family protein</fullName>
    </submittedName>
</protein>
<feature type="domain" description="DUF6531" evidence="3">
    <location>
        <begin position="41"/>
        <end position="112"/>
    </location>
</feature>
<evidence type="ECO:0000313" key="5">
    <source>
        <dbReference type="EMBL" id="MBM2768270.1"/>
    </source>
</evidence>
<keyword evidence="1" id="KW-0677">Repeat</keyword>
<accession>A0A6P2GL34</accession>
<dbReference type="PANTHER" id="PTHR32305">
    <property type="match status" value="1"/>
</dbReference>
<evidence type="ECO:0000313" key="6">
    <source>
        <dbReference type="EMBL" id="VVU54037.1"/>
    </source>
</evidence>
<organism evidence="6 7">
    <name type="scientific">Burkholderia anthina</name>
    <dbReference type="NCBI Taxonomy" id="179879"/>
    <lineage>
        <taxon>Bacteria</taxon>
        <taxon>Pseudomonadati</taxon>
        <taxon>Pseudomonadota</taxon>
        <taxon>Betaproteobacteria</taxon>
        <taxon>Burkholderiales</taxon>
        <taxon>Burkholderiaceae</taxon>
        <taxon>Burkholderia</taxon>
        <taxon>Burkholderia cepacia complex</taxon>
    </lineage>
</organism>
<dbReference type="AlphaFoldDB" id="A0A6P2GL34"/>
<dbReference type="Proteomes" id="UP000494201">
    <property type="component" value="Unassembled WGS sequence"/>
</dbReference>
<dbReference type="InterPro" id="IPR050708">
    <property type="entry name" value="T6SS_VgrG/RHS"/>
</dbReference>
<evidence type="ECO:0000259" key="4">
    <source>
        <dbReference type="Pfam" id="PF25023"/>
    </source>
</evidence>
<dbReference type="InterPro" id="IPR001826">
    <property type="entry name" value="RHS"/>
</dbReference>
<gene>
    <name evidence="6" type="ORF">BAN20980_06677</name>
    <name evidence="5" type="ORF">JQK92_17765</name>
</gene>
<dbReference type="InterPro" id="IPR031325">
    <property type="entry name" value="RHS_repeat"/>
</dbReference>
<evidence type="ECO:0000259" key="2">
    <source>
        <dbReference type="Pfam" id="PF03527"/>
    </source>
</evidence>
<dbReference type="InterPro" id="IPR056823">
    <property type="entry name" value="TEN-like_YD-shell"/>
</dbReference>
<feature type="domain" description="RHS protein conserved region" evidence="2">
    <location>
        <begin position="977"/>
        <end position="1009"/>
    </location>
</feature>
<dbReference type="Pfam" id="PF20148">
    <property type="entry name" value="DUF6531"/>
    <property type="match status" value="1"/>
</dbReference>
<dbReference type="Proteomes" id="UP000755577">
    <property type="component" value="Unassembled WGS sequence"/>
</dbReference>
<proteinExistence type="predicted"/>
<dbReference type="InterPro" id="IPR006530">
    <property type="entry name" value="YD"/>
</dbReference>
<evidence type="ECO:0000256" key="1">
    <source>
        <dbReference type="ARBA" id="ARBA00022737"/>
    </source>
</evidence>
<reference evidence="6 7" key="1">
    <citation type="submission" date="2019-09" db="EMBL/GenBank/DDBJ databases">
        <authorList>
            <person name="Depoorter E."/>
        </authorList>
    </citation>
    <scope>NUCLEOTIDE SEQUENCE [LARGE SCALE GENOMIC DNA]</scope>
    <source>
        <strain evidence="6">LMG 20980</strain>
    </source>
</reference>
<dbReference type="SUPFAM" id="SSF69304">
    <property type="entry name" value="Tricorn protease N-terminal domain"/>
    <property type="match status" value="2"/>
</dbReference>
<feature type="domain" description="Teneurin-like YD-shell" evidence="4">
    <location>
        <begin position="798"/>
        <end position="905"/>
    </location>
</feature>
<keyword evidence="8" id="KW-1185">Reference proteome</keyword>
<dbReference type="Gene3D" id="2.180.10.10">
    <property type="entry name" value="RHS repeat-associated core"/>
    <property type="match status" value="3"/>
</dbReference>
<dbReference type="EMBL" id="JAFCIQ010000012">
    <property type="protein sequence ID" value="MBM2768270.1"/>
    <property type="molecule type" value="Genomic_DNA"/>
</dbReference>
<dbReference type="InterPro" id="IPR045351">
    <property type="entry name" value="DUF6531"/>
</dbReference>
<evidence type="ECO:0000259" key="3">
    <source>
        <dbReference type="Pfam" id="PF20148"/>
    </source>
</evidence>
<dbReference type="InterPro" id="IPR022385">
    <property type="entry name" value="Rhs_assc_core"/>
</dbReference>
<dbReference type="Pfam" id="PF03527">
    <property type="entry name" value="RHS"/>
    <property type="match status" value="1"/>
</dbReference>